<evidence type="ECO:0000259" key="1">
    <source>
        <dbReference type="Pfam" id="PF03781"/>
    </source>
</evidence>
<dbReference type="AlphaFoldDB" id="A0A3N6PDR8"/>
<dbReference type="PANTHER" id="PTHR23150">
    <property type="entry name" value="SULFATASE MODIFYING FACTOR 1, 2"/>
    <property type="match status" value="1"/>
</dbReference>
<sequence length="368" mass="42001">MLRGGSWFNDPDLCRSAFRDYINRRDLCYNNYGFRVVCSSGALINQGASIPNTQQRQQPIILPTTKPESIITPQPKLPLKTFSFEVITVNNRGEKINRVRKQAEYFTEDLGKGLILEMVAIPGGTFMMGSPEDEAGRRDTESPQHGVSLQPFYMSKYPITQNQYQAIMGKNPSYFKGGKRPVERVTWYNATEFCQKLSQKTTKIYKLPSESQWEYACRAGTTTPFYFGETITTDLVNYNGNYTYANAPKGKYRKQTTDVGSFSPNAFGLYDMHGNVWEWCADDWHDNYEDVPTDGTAWVNSHDFQNINNEKELYPLLRGGSWYDNPYVCRSAIRGGSDRQASHVYIFGFRIVCTCINLTLQDDSTPNI</sequence>
<protein>
    <recommendedName>
        <fullName evidence="1">Sulfatase-modifying factor enzyme-like domain-containing protein</fullName>
    </recommendedName>
</protein>
<dbReference type="Proteomes" id="UP000269154">
    <property type="component" value="Unassembled WGS sequence"/>
</dbReference>
<dbReference type="InterPro" id="IPR005532">
    <property type="entry name" value="SUMF_dom"/>
</dbReference>
<dbReference type="Gene3D" id="3.90.1580.10">
    <property type="entry name" value="paralog of FGE (formylglycine-generating enzyme)"/>
    <property type="match status" value="2"/>
</dbReference>
<comment type="caution">
    <text evidence="2">The sequence shown here is derived from an EMBL/GenBank/DDBJ whole genome shotgun (WGS) entry which is preliminary data.</text>
</comment>
<dbReference type="SUPFAM" id="SSF56436">
    <property type="entry name" value="C-type lectin-like"/>
    <property type="match status" value="2"/>
</dbReference>
<keyword evidence="3" id="KW-1185">Reference proteome</keyword>
<reference evidence="2 3" key="1">
    <citation type="journal article" date="2018" name="ACS Chem. Biol.">
        <title>Ketoreductase domain dysfunction expands chemodiversity: malyngamide biosynthesis in the cyanobacterium Okeania hirsuta.</title>
        <authorList>
            <person name="Moss N.A."/>
            <person name="Leao T."/>
            <person name="Rankin M."/>
            <person name="McCullough T.M."/>
            <person name="Qu P."/>
            <person name="Korobeynikov A."/>
            <person name="Smith J.L."/>
            <person name="Gerwick L."/>
            <person name="Gerwick W.H."/>
        </authorList>
    </citation>
    <scope>NUCLEOTIDE SEQUENCE [LARGE SCALE GENOMIC DNA]</scope>
    <source>
        <strain evidence="2 3">PAB10Feb10-1</strain>
    </source>
</reference>
<name>A0A3N6PDR8_9CYAN</name>
<feature type="domain" description="Sulfatase-modifying factor enzyme-like" evidence="1">
    <location>
        <begin position="117"/>
        <end position="352"/>
    </location>
</feature>
<dbReference type="InterPro" id="IPR016187">
    <property type="entry name" value="CTDL_fold"/>
</dbReference>
<evidence type="ECO:0000313" key="3">
    <source>
        <dbReference type="Proteomes" id="UP000269154"/>
    </source>
</evidence>
<dbReference type="OrthoDB" id="569031at2"/>
<dbReference type="InterPro" id="IPR051043">
    <property type="entry name" value="Sulfatase_Mod_Factor_Kinase"/>
</dbReference>
<dbReference type="Pfam" id="PF03781">
    <property type="entry name" value="FGE-sulfatase"/>
    <property type="match status" value="1"/>
</dbReference>
<proteinExistence type="predicted"/>
<dbReference type="InterPro" id="IPR042095">
    <property type="entry name" value="SUMF_sf"/>
</dbReference>
<dbReference type="EMBL" id="RCBY01000046">
    <property type="protein sequence ID" value="RQH45460.1"/>
    <property type="molecule type" value="Genomic_DNA"/>
</dbReference>
<dbReference type="GO" id="GO:0120147">
    <property type="term" value="F:formylglycine-generating oxidase activity"/>
    <property type="evidence" value="ECO:0007669"/>
    <property type="project" value="TreeGrafter"/>
</dbReference>
<accession>A0A3N6PDR8</accession>
<gene>
    <name evidence="2" type="ORF">D5R40_10710</name>
</gene>
<organism evidence="2 3">
    <name type="scientific">Okeania hirsuta</name>
    <dbReference type="NCBI Taxonomy" id="1458930"/>
    <lineage>
        <taxon>Bacteria</taxon>
        <taxon>Bacillati</taxon>
        <taxon>Cyanobacteriota</taxon>
        <taxon>Cyanophyceae</taxon>
        <taxon>Oscillatoriophycideae</taxon>
        <taxon>Oscillatoriales</taxon>
        <taxon>Microcoleaceae</taxon>
        <taxon>Okeania</taxon>
    </lineage>
</organism>
<evidence type="ECO:0000313" key="2">
    <source>
        <dbReference type="EMBL" id="RQH45460.1"/>
    </source>
</evidence>
<dbReference type="PANTHER" id="PTHR23150:SF19">
    <property type="entry name" value="FORMYLGLYCINE-GENERATING ENZYME"/>
    <property type="match status" value="1"/>
</dbReference>